<accession>A0A0F9EJL9</accession>
<dbReference type="AlphaFoldDB" id="A0A0F9EJL9"/>
<dbReference type="InterPro" id="IPR050513">
    <property type="entry name" value="RavA_ATPases"/>
</dbReference>
<protein>
    <recommendedName>
        <fullName evidence="1">MoxR domain-containing protein</fullName>
    </recommendedName>
</protein>
<dbReference type="Gene3D" id="3.40.50.300">
    <property type="entry name" value="P-loop containing nucleotide triphosphate hydrolases"/>
    <property type="match status" value="1"/>
</dbReference>
<feature type="domain" description="MoxR" evidence="1">
    <location>
        <begin position="7"/>
        <end position="186"/>
    </location>
</feature>
<dbReference type="Pfam" id="PF20030">
    <property type="entry name" value="bpMoxR"/>
    <property type="match status" value="1"/>
</dbReference>
<dbReference type="InterPro" id="IPR027417">
    <property type="entry name" value="P-loop_NTPase"/>
</dbReference>
<dbReference type="PANTHER" id="PTHR32204">
    <property type="entry name" value="ATPASE RAVA"/>
    <property type="match status" value="1"/>
</dbReference>
<dbReference type="EMBL" id="LAZR01024711">
    <property type="protein sequence ID" value="KKL74268.1"/>
    <property type="molecule type" value="Genomic_DNA"/>
</dbReference>
<feature type="non-terminal residue" evidence="2">
    <location>
        <position position="284"/>
    </location>
</feature>
<name>A0A0F9EJL9_9ZZZZ</name>
<sequence>MLEELRKFQQASEILNNHFVERDQEIHGLGLSVLAKTHMLLLGPPGTAKSQLVIMWSKLIKEANYFQWLLTKYTTPEEIFGPYSLAALERDEYVRKTAHKASEAHFIFYDEVWKANSGVLNANLTLVNERIFYNGATPVKVPLLTLVGASNELPEEDDNLDAMLDRFLLKYHVKPIIEEENFMKMLLTEVSDIEPIISLGEIQRLQIFTSQVNMPREMLELYTTLRRDFATNGLISSDRTYRNTIDILKAEALTRYTKEFLAGDKETGKKRPDKEFDIKDIYVE</sequence>
<gene>
    <name evidence="2" type="ORF">LCGC14_2066620</name>
</gene>
<evidence type="ECO:0000259" key="1">
    <source>
        <dbReference type="Pfam" id="PF20030"/>
    </source>
</evidence>
<organism evidence="2">
    <name type="scientific">marine sediment metagenome</name>
    <dbReference type="NCBI Taxonomy" id="412755"/>
    <lineage>
        <taxon>unclassified sequences</taxon>
        <taxon>metagenomes</taxon>
        <taxon>ecological metagenomes</taxon>
    </lineage>
</organism>
<dbReference type="InterPro" id="IPR045427">
    <property type="entry name" value="MoxR"/>
</dbReference>
<dbReference type="SUPFAM" id="SSF52540">
    <property type="entry name" value="P-loop containing nucleoside triphosphate hydrolases"/>
    <property type="match status" value="1"/>
</dbReference>
<comment type="caution">
    <text evidence="2">The sequence shown here is derived from an EMBL/GenBank/DDBJ whole genome shotgun (WGS) entry which is preliminary data.</text>
</comment>
<proteinExistence type="predicted"/>
<dbReference type="PANTHER" id="PTHR32204:SF0">
    <property type="entry name" value="ATPASE RAVA"/>
    <property type="match status" value="1"/>
</dbReference>
<evidence type="ECO:0000313" key="2">
    <source>
        <dbReference type="EMBL" id="KKL74268.1"/>
    </source>
</evidence>
<reference evidence="2" key="1">
    <citation type="journal article" date="2015" name="Nature">
        <title>Complex archaea that bridge the gap between prokaryotes and eukaryotes.</title>
        <authorList>
            <person name="Spang A."/>
            <person name="Saw J.H."/>
            <person name="Jorgensen S.L."/>
            <person name="Zaremba-Niedzwiedzka K."/>
            <person name="Martijn J."/>
            <person name="Lind A.E."/>
            <person name="van Eijk R."/>
            <person name="Schleper C."/>
            <person name="Guy L."/>
            <person name="Ettema T.J."/>
        </authorList>
    </citation>
    <scope>NUCLEOTIDE SEQUENCE</scope>
</reference>